<dbReference type="PANTHER" id="PTHR33868:SF18">
    <property type="entry name" value="TRANSMEMBRANE PROTEIN"/>
    <property type="match status" value="1"/>
</dbReference>
<protein>
    <submittedName>
        <fullName evidence="3">Uncharacterized protein</fullName>
    </submittedName>
</protein>
<keyword evidence="4" id="KW-1185">Reference proteome</keyword>
<evidence type="ECO:0000313" key="4">
    <source>
        <dbReference type="Proteomes" id="UP000188268"/>
    </source>
</evidence>
<keyword evidence="2" id="KW-0812">Transmembrane</keyword>
<feature type="transmembrane region" description="Helical" evidence="2">
    <location>
        <begin position="410"/>
        <end position="432"/>
    </location>
</feature>
<proteinExistence type="predicted"/>
<evidence type="ECO:0000256" key="2">
    <source>
        <dbReference type="SAM" id="Phobius"/>
    </source>
</evidence>
<dbReference type="EMBL" id="AWWV01009135">
    <property type="protein sequence ID" value="OMO87926.1"/>
    <property type="molecule type" value="Genomic_DNA"/>
</dbReference>
<keyword evidence="2" id="KW-0472">Membrane</keyword>
<dbReference type="OrthoDB" id="1920951at2759"/>
<keyword evidence="2" id="KW-1133">Transmembrane helix</keyword>
<dbReference type="Gramene" id="OMO87926">
    <property type="protein sequence ID" value="OMO87926"/>
    <property type="gene ID" value="CCACVL1_08656"/>
</dbReference>
<evidence type="ECO:0000256" key="1">
    <source>
        <dbReference type="SAM" id="MobiDB-lite"/>
    </source>
</evidence>
<feature type="compositionally biased region" description="Polar residues" evidence="1">
    <location>
        <begin position="45"/>
        <end position="61"/>
    </location>
</feature>
<dbReference type="STRING" id="210143.A0A1R3IZD4"/>
<dbReference type="Proteomes" id="UP000188268">
    <property type="component" value="Unassembled WGS sequence"/>
</dbReference>
<feature type="region of interest" description="Disordered" evidence="1">
    <location>
        <begin position="1"/>
        <end position="61"/>
    </location>
</feature>
<comment type="caution">
    <text evidence="3">The sequence shown here is derived from an EMBL/GenBank/DDBJ whole genome shotgun (WGS) entry which is preliminary data.</text>
</comment>
<dbReference type="PANTHER" id="PTHR33868">
    <property type="entry name" value="EXPRESSED PROTEIN"/>
    <property type="match status" value="1"/>
</dbReference>
<accession>A0A1R3IZD4</accession>
<evidence type="ECO:0000313" key="3">
    <source>
        <dbReference type="EMBL" id="OMO87926.1"/>
    </source>
</evidence>
<sequence>MSAAEARTARKHSANPCSVKEDAGSASRFSGIPSSSSPRLYSDGTPRTRSAASGPDQATLSVPDNEKLLHAHDSPWWLHSRYHIGNQKDFMNERPKFIKNHYFDESSHCMEAVVCEDLEKAHAECVGNEELNQELNSNAQKPSNKNKGESWYMDGHLTGLEQNCLISEPKTLYSDFESQLAQAQKTEPWWRMTDKDELASMVAQKSLEHIENCDLPRPQTKDFRKGQLPSLDSSGHYKTLPSSLDWTIQTGFSGLSNHHQGRTTSNSLDESQSMLSYIKHSLADSDSLLSCKASSTTKTDHGFPSKAQLLEALCHSQTRAREAEEAAQKANDEKEHIITLFFRQASHLFAYKQWLRLLQLENFSLQLSYKNQPISTLCPNKGMQMKKGEHKVVKQKHSSTNHGTDMSTKAFLVGLSLGGAGLLLGWTMGWLLPST</sequence>
<feature type="compositionally biased region" description="Low complexity" evidence="1">
    <location>
        <begin position="24"/>
        <end position="42"/>
    </location>
</feature>
<reference evidence="3 4" key="1">
    <citation type="submission" date="2013-09" db="EMBL/GenBank/DDBJ databases">
        <title>Corchorus capsularis genome sequencing.</title>
        <authorList>
            <person name="Alam M."/>
            <person name="Haque M.S."/>
            <person name="Islam M.S."/>
            <person name="Emdad E.M."/>
            <person name="Islam M.M."/>
            <person name="Ahmed B."/>
            <person name="Halim A."/>
            <person name="Hossen Q.M.M."/>
            <person name="Hossain M.Z."/>
            <person name="Ahmed R."/>
            <person name="Khan M.M."/>
            <person name="Islam R."/>
            <person name="Rashid M.M."/>
            <person name="Khan S.A."/>
            <person name="Rahman M.S."/>
            <person name="Alam M."/>
        </authorList>
    </citation>
    <scope>NUCLEOTIDE SEQUENCE [LARGE SCALE GENOMIC DNA]</scope>
    <source>
        <strain evidence="4">cv. CVL-1</strain>
        <tissue evidence="3">Whole seedling</tissue>
    </source>
</reference>
<dbReference type="AlphaFoldDB" id="A0A1R3IZD4"/>
<gene>
    <name evidence="3" type="ORF">CCACVL1_08656</name>
</gene>
<dbReference type="OMA" id="CTIYSEN"/>
<organism evidence="3 4">
    <name type="scientific">Corchorus capsularis</name>
    <name type="common">Jute</name>
    <dbReference type="NCBI Taxonomy" id="210143"/>
    <lineage>
        <taxon>Eukaryota</taxon>
        <taxon>Viridiplantae</taxon>
        <taxon>Streptophyta</taxon>
        <taxon>Embryophyta</taxon>
        <taxon>Tracheophyta</taxon>
        <taxon>Spermatophyta</taxon>
        <taxon>Magnoliopsida</taxon>
        <taxon>eudicotyledons</taxon>
        <taxon>Gunneridae</taxon>
        <taxon>Pentapetalae</taxon>
        <taxon>rosids</taxon>
        <taxon>malvids</taxon>
        <taxon>Malvales</taxon>
        <taxon>Malvaceae</taxon>
        <taxon>Grewioideae</taxon>
        <taxon>Apeibeae</taxon>
        <taxon>Corchorus</taxon>
    </lineage>
</organism>
<name>A0A1R3IZD4_COCAP</name>